<dbReference type="PANTHER" id="PTHR30574">
    <property type="entry name" value="INNER MEMBRANE PROTEIN YEDE"/>
    <property type="match status" value="1"/>
</dbReference>
<evidence type="ECO:0000256" key="6">
    <source>
        <dbReference type="ARBA" id="ARBA00022989"/>
    </source>
</evidence>
<evidence type="ECO:0000256" key="5">
    <source>
        <dbReference type="ARBA" id="ARBA00022692"/>
    </source>
</evidence>
<comment type="caution">
    <text evidence="10">The sequence shown here is derived from an EMBL/GenBank/DDBJ whole genome shotgun (WGS) entry which is preliminary data.</text>
</comment>
<dbReference type="AlphaFoldDB" id="A0A542ZN64"/>
<dbReference type="EMBL" id="VFOQ01000001">
    <property type="protein sequence ID" value="TQL61798.1"/>
    <property type="molecule type" value="Genomic_DNA"/>
</dbReference>
<evidence type="ECO:0000256" key="3">
    <source>
        <dbReference type="ARBA" id="ARBA00022475"/>
    </source>
</evidence>
<gene>
    <name evidence="10" type="ORF">FB474_3217</name>
</gene>
<evidence type="ECO:0000256" key="9">
    <source>
        <dbReference type="SAM" id="Phobius"/>
    </source>
</evidence>
<protein>
    <recommendedName>
        <fullName evidence="12">Sulphur transport domain-containing protein</fullName>
    </recommendedName>
</protein>
<feature type="transmembrane region" description="Helical" evidence="9">
    <location>
        <begin position="261"/>
        <end position="284"/>
    </location>
</feature>
<proteinExistence type="inferred from homology"/>
<organism evidence="10 11">
    <name type="scientific">Oryzihumus leptocrescens</name>
    <dbReference type="NCBI Taxonomy" id="297536"/>
    <lineage>
        <taxon>Bacteria</taxon>
        <taxon>Bacillati</taxon>
        <taxon>Actinomycetota</taxon>
        <taxon>Actinomycetes</taxon>
        <taxon>Micrococcales</taxon>
        <taxon>Intrasporangiaceae</taxon>
        <taxon>Oryzihumus</taxon>
    </lineage>
</organism>
<dbReference type="PANTHER" id="PTHR30574:SF1">
    <property type="entry name" value="SULPHUR TRANSPORT DOMAIN-CONTAINING PROTEIN"/>
    <property type="match status" value="1"/>
</dbReference>
<keyword evidence="7 9" id="KW-0472">Membrane</keyword>
<feature type="transmembrane region" description="Helical" evidence="9">
    <location>
        <begin position="160"/>
        <end position="177"/>
    </location>
</feature>
<reference evidence="10 11" key="1">
    <citation type="submission" date="2019-06" db="EMBL/GenBank/DDBJ databases">
        <title>Sequencing the genomes of 1000 actinobacteria strains.</title>
        <authorList>
            <person name="Klenk H.-P."/>
        </authorList>
    </citation>
    <scope>NUCLEOTIDE SEQUENCE [LARGE SCALE GENOMIC DNA]</scope>
    <source>
        <strain evidence="10 11">DSM 18082</strain>
    </source>
</reference>
<comment type="subcellular location">
    <subcellularLocation>
        <location evidence="1">Cell inner membrane</location>
        <topology evidence="1">Multi-pass membrane protein</topology>
    </subcellularLocation>
</comment>
<evidence type="ECO:0000256" key="2">
    <source>
        <dbReference type="ARBA" id="ARBA00022448"/>
    </source>
</evidence>
<evidence type="ECO:0008006" key="12">
    <source>
        <dbReference type="Google" id="ProtNLM"/>
    </source>
</evidence>
<dbReference type="Proteomes" id="UP000319514">
    <property type="component" value="Unassembled WGS sequence"/>
</dbReference>
<comment type="similarity">
    <text evidence="8">Belongs to the TsuA/YedE (TC 9.B.102) family.</text>
</comment>
<evidence type="ECO:0000313" key="10">
    <source>
        <dbReference type="EMBL" id="TQL61798.1"/>
    </source>
</evidence>
<keyword evidence="4" id="KW-0997">Cell inner membrane</keyword>
<evidence type="ECO:0000256" key="7">
    <source>
        <dbReference type="ARBA" id="ARBA00023136"/>
    </source>
</evidence>
<feature type="transmembrane region" description="Helical" evidence="9">
    <location>
        <begin position="197"/>
        <end position="217"/>
    </location>
</feature>
<dbReference type="InterPro" id="IPR046513">
    <property type="entry name" value="DUF6691"/>
</dbReference>
<keyword evidence="5 9" id="KW-0812">Transmembrane</keyword>
<keyword evidence="2" id="KW-0813">Transport</keyword>
<feature type="transmembrane region" description="Helical" evidence="9">
    <location>
        <begin position="57"/>
        <end position="78"/>
    </location>
</feature>
<feature type="transmembrane region" description="Helical" evidence="9">
    <location>
        <begin position="238"/>
        <end position="255"/>
    </location>
</feature>
<evidence type="ECO:0000256" key="8">
    <source>
        <dbReference type="ARBA" id="ARBA00035655"/>
    </source>
</evidence>
<evidence type="ECO:0000256" key="4">
    <source>
        <dbReference type="ARBA" id="ARBA00022519"/>
    </source>
</evidence>
<dbReference type="InterPro" id="IPR007272">
    <property type="entry name" value="Sulf_transp_TsuA/YedE"/>
</dbReference>
<evidence type="ECO:0000256" key="1">
    <source>
        <dbReference type="ARBA" id="ARBA00004429"/>
    </source>
</evidence>
<dbReference type="RefSeq" id="WP_185746194.1">
    <property type="nucleotide sequence ID" value="NZ_BAAAKX010000012.1"/>
</dbReference>
<accession>A0A542ZN64</accession>
<sequence length="292" mass="30182">MLHVLPHQLPWWVAGPGIGLCVVAMYGLANVKLGVSGGWLQLLFAIQGRPVTEPWRISFNSGLVGGAVLAGLLGSTALHGYGALGVALPAYLLVPVLLVVGVAIGYGARWAGGCTSGHGLSGVLGGLAREPGCDRHLLRRRRPRHAGPARRHRGCPVSRARGATALVVGLLFGFLLTASGLGDYRTIHEGLLLRDPYIYLMMGATVLTAAVGVALLRRRGTTAFGGPLVLPRHPVRRSTLYGAAVFGVGFGVGATCPGITVAMVATGGLYGAVVLGGIIAGLWLRGRAEATR</sequence>
<dbReference type="GO" id="GO:0005886">
    <property type="term" value="C:plasma membrane"/>
    <property type="evidence" value="ECO:0007669"/>
    <property type="project" value="UniProtKB-SubCell"/>
</dbReference>
<keyword evidence="6 9" id="KW-1133">Transmembrane helix</keyword>
<keyword evidence="3" id="KW-1003">Cell membrane</keyword>
<dbReference type="Pfam" id="PF20398">
    <property type="entry name" value="DUF6691"/>
    <property type="match status" value="1"/>
</dbReference>
<evidence type="ECO:0000313" key="11">
    <source>
        <dbReference type="Proteomes" id="UP000319514"/>
    </source>
</evidence>
<feature type="transmembrane region" description="Helical" evidence="9">
    <location>
        <begin position="12"/>
        <end position="45"/>
    </location>
</feature>
<keyword evidence="11" id="KW-1185">Reference proteome</keyword>
<name>A0A542ZN64_9MICO</name>
<feature type="transmembrane region" description="Helical" evidence="9">
    <location>
        <begin position="90"/>
        <end position="108"/>
    </location>
</feature>